<proteinExistence type="predicted"/>
<dbReference type="EMBL" id="HACG01002155">
    <property type="protein sequence ID" value="CEK49020.1"/>
    <property type="molecule type" value="Transcribed_RNA"/>
</dbReference>
<organism evidence="1">
    <name type="scientific">Arion vulgaris</name>
    <dbReference type="NCBI Taxonomy" id="1028688"/>
    <lineage>
        <taxon>Eukaryota</taxon>
        <taxon>Metazoa</taxon>
        <taxon>Spiralia</taxon>
        <taxon>Lophotrochozoa</taxon>
        <taxon>Mollusca</taxon>
        <taxon>Gastropoda</taxon>
        <taxon>Heterobranchia</taxon>
        <taxon>Euthyneura</taxon>
        <taxon>Panpulmonata</taxon>
        <taxon>Eupulmonata</taxon>
        <taxon>Stylommatophora</taxon>
        <taxon>Helicina</taxon>
        <taxon>Arionoidea</taxon>
        <taxon>Arionidae</taxon>
        <taxon>Arion</taxon>
    </lineage>
</organism>
<name>A0A0B6Y0I5_9EUPU</name>
<sequence>MVKLTTFLRHLISQVLTLYMYDAIYDLWLANLQLNCTCQLPNTTVEYLSSVAMTMAGPSYS</sequence>
<dbReference type="AlphaFoldDB" id="A0A0B6Y0I5"/>
<protein>
    <submittedName>
        <fullName evidence="1">Uncharacterized protein</fullName>
    </submittedName>
</protein>
<evidence type="ECO:0000313" key="1">
    <source>
        <dbReference type="EMBL" id="CEK49020.1"/>
    </source>
</evidence>
<gene>
    <name evidence="1" type="primary">ORF6064</name>
</gene>
<reference evidence="1" key="1">
    <citation type="submission" date="2014-12" db="EMBL/GenBank/DDBJ databases">
        <title>Insight into the proteome of Arion vulgaris.</title>
        <authorList>
            <person name="Aradska J."/>
            <person name="Bulat T."/>
            <person name="Smidak R."/>
            <person name="Sarate P."/>
            <person name="Gangsoo J."/>
            <person name="Sialana F."/>
            <person name="Bilban M."/>
            <person name="Lubec G."/>
        </authorList>
    </citation>
    <scope>NUCLEOTIDE SEQUENCE</scope>
    <source>
        <tissue evidence="1">Skin</tissue>
    </source>
</reference>
<accession>A0A0B6Y0I5</accession>